<dbReference type="EMBL" id="JAUKPO010000006">
    <property type="protein sequence ID" value="MDO1447146.1"/>
    <property type="molecule type" value="Genomic_DNA"/>
</dbReference>
<accession>A0ABT8R659</accession>
<gene>
    <name evidence="2" type="ORF">Q0590_12830</name>
</gene>
<evidence type="ECO:0000256" key="1">
    <source>
        <dbReference type="SAM" id="SignalP"/>
    </source>
</evidence>
<evidence type="ECO:0000313" key="2">
    <source>
        <dbReference type="EMBL" id="MDO1447146.1"/>
    </source>
</evidence>
<feature type="chain" id="PRO_5045096749" description="T9SS type A sorting domain-containing protein" evidence="1">
    <location>
        <begin position="35"/>
        <end position="143"/>
    </location>
</feature>
<organism evidence="2 3">
    <name type="scientific">Rhodocytophaga aerolata</name>
    <dbReference type="NCBI Taxonomy" id="455078"/>
    <lineage>
        <taxon>Bacteria</taxon>
        <taxon>Pseudomonadati</taxon>
        <taxon>Bacteroidota</taxon>
        <taxon>Cytophagia</taxon>
        <taxon>Cytophagales</taxon>
        <taxon>Rhodocytophagaceae</taxon>
        <taxon>Rhodocytophaga</taxon>
    </lineage>
</organism>
<name>A0ABT8R659_9BACT</name>
<keyword evidence="3" id="KW-1185">Reference proteome</keyword>
<proteinExistence type="predicted"/>
<dbReference type="Proteomes" id="UP001168528">
    <property type="component" value="Unassembled WGS sequence"/>
</dbReference>
<dbReference type="RefSeq" id="WP_302037948.1">
    <property type="nucleotide sequence ID" value="NZ_JAUKPO010000006.1"/>
</dbReference>
<sequence length="143" mass="15793">MKTIFFGIAGNSFRKAFAAVALVAAVAVAPAVSAQSVTAQDNAPSITKAADEFQAFVHPVENSVSMKVHFVNPEKNYITIYVYNENGELTYKKLIGKEAIYHGTFDMSKLNDGEYTIKVGSRKDTYSRTLTLETEQKRFALVE</sequence>
<protein>
    <recommendedName>
        <fullName evidence="4">T9SS type A sorting domain-containing protein</fullName>
    </recommendedName>
</protein>
<reference evidence="2" key="1">
    <citation type="submission" date="2023-07" db="EMBL/GenBank/DDBJ databases">
        <title>The genome sequence of Rhodocytophaga aerolata KACC 12507.</title>
        <authorList>
            <person name="Zhang X."/>
        </authorList>
    </citation>
    <scope>NUCLEOTIDE SEQUENCE</scope>
    <source>
        <strain evidence="2">KACC 12507</strain>
    </source>
</reference>
<keyword evidence="1" id="KW-0732">Signal</keyword>
<dbReference type="Pfam" id="PF11589">
    <property type="entry name" value="DUF3244"/>
    <property type="match status" value="1"/>
</dbReference>
<dbReference type="InterPro" id="IPR021638">
    <property type="entry name" value="DUF3244"/>
</dbReference>
<evidence type="ECO:0000313" key="3">
    <source>
        <dbReference type="Proteomes" id="UP001168528"/>
    </source>
</evidence>
<comment type="caution">
    <text evidence="2">The sequence shown here is derived from an EMBL/GenBank/DDBJ whole genome shotgun (WGS) entry which is preliminary data.</text>
</comment>
<feature type="signal peptide" evidence="1">
    <location>
        <begin position="1"/>
        <end position="34"/>
    </location>
</feature>
<dbReference type="Gene3D" id="2.60.40.3080">
    <property type="match status" value="1"/>
</dbReference>
<evidence type="ECO:0008006" key="4">
    <source>
        <dbReference type="Google" id="ProtNLM"/>
    </source>
</evidence>